<evidence type="ECO:0000256" key="7">
    <source>
        <dbReference type="ARBA" id="ARBA00023010"/>
    </source>
</evidence>
<keyword evidence="7 9" id="KW-0811">Translocation</keyword>
<evidence type="ECO:0000313" key="11">
    <source>
        <dbReference type="EMBL" id="GAA1396730.1"/>
    </source>
</evidence>
<evidence type="ECO:0000256" key="6">
    <source>
        <dbReference type="ARBA" id="ARBA00022989"/>
    </source>
</evidence>
<evidence type="ECO:0000256" key="5">
    <source>
        <dbReference type="ARBA" id="ARBA00022927"/>
    </source>
</evidence>
<evidence type="ECO:0000256" key="10">
    <source>
        <dbReference type="SAM" id="MobiDB-lite"/>
    </source>
</evidence>
<dbReference type="Gene3D" id="1.20.5.3310">
    <property type="match status" value="1"/>
</dbReference>
<dbReference type="Proteomes" id="UP001501414">
    <property type="component" value="Unassembled WGS sequence"/>
</dbReference>
<feature type="region of interest" description="Disordered" evidence="10">
    <location>
        <begin position="82"/>
        <end position="109"/>
    </location>
</feature>
<dbReference type="RefSeq" id="WP_425563657.1">
    <property type="nucleotide sequence ID" value="NZ_BAAAJK010000034.1"/>
</dbReference>
<evidence type="ECO:0000256" key="9">
    <source>
        <dbReference type="HAMAP-Rule" id="MF_00237"/>
    </source>
</evidence>
<reference evidence="12" key="1">
    <citation type="journal article" date="2019" name="Int. J. Syst. Evol. Microbiol.">
        <title>The Global Catalogue of Microorganisms (GCM) 10K type strain sequencing project: providing services to taxonomists for standard genome sequencing and annotation.</title>
        <authorList>
            <consortium name="The Broad Institute Genomics Platform"/>
            <consortium name="The Broad Institute Genome Sequencing Center for Infectious Disease"/>
            <person name="Wu L."/>
            <person name="Ma J."/>
        </authorList>
    </citation>
    <scope>NUCLEOTIDE SEQUENCE [LARGE SCALE GENOMIC DNA]</scope>
    <source>
        <strain evidence="12">JCM 11896</strain>
    </source>
</reference>
<proteinExistence type="inferred from homology"/>
<evidence type="ECO:0000256" key="8">
    <source>
        <dbReference type="ARBA" id="ARBA00023136"/>
    </source>
</evidence>
<keyword evidence="2 9" id="KW-0813">Transport</keyword>
<protein>
    <recommendedName>
        <fullName evidence="9">Sec-independent protein translocase protein TatB</fullName>
    </recommendedName>
</protein>
<organism evidence="11 12">
    <name type="scientific">Pseudonocardia kongjuensis</name>
    <dbReference type="NCBI Taxonomy" id="102227"/>
    <lineage>
        <taxon>Bacteria</taxon>
        <taxon>Bacillati</taxon>
        <taxon>Actinomycetota</taxon>
        <taxon>Actinomycetes</taxon>
        <taxon>Pseudonocardiales</taxon>
        <taxon>Pseudonocardiaceae</taxon>
        <taxon>Pseudonocardia</taxon>
    </lineage>
</organism>
<comment type="function">
    <text evidence="9">Part of the twin-arginine translocation (Tat) system that transports large folded proteins containing a characteristic twin-arginine motif in their signal peptide across membranes. Together with TatC, TatB is part of a receptor directly interacting with Tat signal peptides. TatB may form an oligomeric binding site that transiently accommodates folded Tat precursor proteins before their translocation.</text>
</comment>
<keyword evidence="4 9" id="KW-0812">Transmembrane</keyword>
<keyword evidence="3 9" id="KW-1003">Cell membrane</keyword>
<keyword evidence="8 9" id="KW-0472">Membrane</keyword>
<evidence type="ECO:0000256" key="4">
    <source>
        <dbReference type="ARBA" id="ARBA00022692"/>
    </source>
</evidence>
<dbReference type="PRINTS" id="PR01506">
    <property type="entry name" value="TATBPROTEIN"/>
</dbReference>
<dbReference type="PANTHER" id="PTHR33162">
    <property type="entry name" value="SEC-INDEPENDENT PROTEIN TRANSLOCASE PROTEIN TATA, CHLOROPLASTIC"/>
    <property type="match status" value="1"/>
</dbReference>
<sequence>MFENIGMWEILILVVAGLFILGPERLPEAARWLGSAVRQVKEYATGAQDHLKRELGPEFDKIQQPLNDLRSLRSFNPRTAITRSLFSDDEPVKRNGHSPGARGTAGGLGAAAAGGAAAAAAGGAATSGSTAPGSTSGASTSGGTASQSSASGGTTAAGTPQTGTTATAPAGPVPQQPLAADERPPVDPDAT</sequence>
<evidence type="ECO:0000256" key="1">
    <source>
        <dbReference type="ARBA" id="ARBA00004167"/>
    </source>
</evidence>
<keyword evidence="12" id="KW-1185">Reference proteome</keyword>
<evidence type="ECO:0000256" key="3">
    <source>
        <dbReference type="ARBA" id="ARBA00022475"/>
    </source>
</evidence>
<feature type="compositionally biased region" description="Basic and acidic residues" evidence="10">
    <location>
        <begin position="180"/>
        <end position="191"/>
    </location>
</feature>
<keyword evidence="6 9" id="KW-1133">Transmembrane helix</keyword>
<feature type="compositionally biased region" description="Low complexity" evidence="10">
    <location>
        <begin position="123"/>
        <end position="170"/>
    </location>
</feature>
<evidence type="ECO:0000256" key="2">
    <source>
        <dbReference type="ARBA" id="ARBA00022448"/>
    </source>
</evidence>
<comment type="similarity">
    <text evidence="9">Belongs to the TatB family.</text>
</comment>
<comment type="subcellular location">
    <subcellularLocation>
        <location evidence="9">Cell membrane</location>
        <topology evidence="9">Single-pass membrane protein</topology>
    </subcellularLocation>
    <subcellularLocation>
        <location evidence="1">Membrane</location>
        <topology evidence="1">Single-pass membrane protein</topology>
    </subcellularLocation>
</comment>
<dbReference type="EMBL" id="BAAAJK010000034">
    <property type="protein sequence ID" value="GAA1396730.1"/>
    <property type="molecule type" value="Genomic_DNA"/>
</dbReference>
<gene>
    <name evidence="9" type="primary">tatB</name>
    <name evidence="11" type="ORF">GCM10009613_48330</name>
</gene>
<accession>A0ABP4IUK9</accession>
<comment type="caution">
    <text evidence="11">The sequence shown here is derived from an EMBL/GenBank/DDBJ whole genome shotgun (WGS) entry which is preliminary data.</text>
</comment>
<dbReference type="PANTHER" id="PTHR33162:SF1">
    <property type="entry name" value="SEC-INDEPENDENT PROTEIN TRANSLOCASE PROTEIN TATA, CHLOROPLASTIC"/>
    <property type="match status" value="1"/>
</dbReference>
<dbReference type="InterPro" id="IPR018448">
    <property type="entry name" value="TatB"/>
</dbReference>
<keyword evidence="5 9" id="KW-0653">Protein transport</keyword>
<dbReference type="InterPro" id="IPR003369">
    <property type="entry name" value="TatA/B/E"/>
</dbReference>
<dbReference type="Pfam" id="PF02416">
    <property type="entry name" value="TatA_B_E"/>
    <property type="match status" value="1"/>
</dbReference>
<comment type="subunit">
    <text evidence="9">The Tat system comprises two distinct complexes: a TatABC complex, containing multiple copies of TatA, TatB and TatC subunits, and a separate TatA complex, containing only TatA subunits. Substrates initially bind to the TatABC complex, which probably triggers association of the separate TatA complex to form the active translocon.</text>
</comment>
<name>A0ABP4IUK9_9PSEU</name>
<dbReference type="NCBIfam" id="TIGR01410">
    <property type="entry name" value="tatB"/>
    <property type="match status" value="1"/>
</dbReference>
<evidence type="ECO:0000313" key="12">
    <source>
        <dbReference type="Proteomes" id="UP001501414"/>
    </source>
</evidence>
<dbReference type="HAMAP" id="MF_00237">
    <property type="entry name" value="TatB"/>
    <property type="match status" value="1"/>
</dbReference>
<feature type="region of interest" description="Disordered" evidence="10">
    <location>
        <begin position="123"/>
        <end position="191"/>
    </location>
</feature>